<organism evidence="1 2">
    <name type="scientific">Parasphingorhabdus litoris</name>
    <dbReference type="NCBI Taxonomy" id="394733"/>
    <lineage>
        <taxon>Bacteria</taxon>
        <taxon>Pseudomonadati</taxon>
        <taxon>Pseudomonadota</taxon>
        <taxon>Alphaproteobacteria</taxon>
        <taxon>Sphingomonadales</taxon>
        <taxon>Sphingomonadaceae</taxon>
        <taxon>Parasphingorhabdus</taxon>
    </lineage>
</organism>
<protein>
    <recommendedName>
        <fullName evidence="3">MarR family transcriptional regulator</fullName>
    </recommendedName>
</protein>
<evidence type="ECO:0008006" key="3">
    <source>
        <dbReference type="Google" id="ProtNLM"/>
    </source>
</evidence>
<gene>
    <name evidence="1" type="ORF">GCM10009096_06790</name>
</gene>
<evidence type="ECO:0000313" key="1">
    <source>
        <dbReference type="EMBL" id="GAA0468515.1"/>
    </source>
</evidence>
<name>A0ABP3K2H1_9SPHN</name>
<keyword evidence="2" id="KW-1185">Reference proteome</keyword>
<evidence type="ECO:0000313" key="2">
    <source>
        <dbReference type="Proteomes" id="UP001500713"/>
    </source>
</evidence>
<dbReference type="RefSeq" id="WP_229953805.1">
    <property type="nucleotide sequence ID" value="NZ_BAAAEM010000002.1"/>
</dbReference>
<comment type="caution">
    <text evidence="1">The sequence shown here is derived from an EMBL/GenBank/DDBJ whole genome shotgun (WGS) entry which is preliminary data.</text>
</comment>
<sequence>MKEKPQIDDFANRDNNKHSDLTHLKFAAHVVQQNNKRSDYFKGLTFGDPVWDILLDIYVSEKTNQPTTTEAISSRQKKPNSLCQRCINYLLDNNAIYENRNRYTATEFQYLASDETKQQIAAWLDNCLALAP</sequence>
<accession>A0ABP3K2H1</accession>
<dbReference type="EMBL" id="BAAAEM010000002">
    <property type="protein sequence ID" value="GAA0468515.1"/>
    <property type="molecule type" value="Genomic_DNA"/>
</dbReference>
<reference evidence="2" key="1">
    <citation type="journal article" date="2019" name="Int. J. Syst. Evol. Microbiol.">
        <title>The Global Catalogue of Microorganisms (GCM) 10K type strain sequencing project: providing services to taxonomists for standard genome sequencing and annotation.</title>
        <authorList>
            <consortium name="The Broad Institute Genomics Platform"/>
            <consortium name="The Broad Institute Genome Sequencing Center for Infectious Disease"/>
            <person name="Wu L."/>
            <person name="Ma J."/>
        </authorList>
    </citation>
    <scope>NUCLEOTIDE SEQUENCE [LARGE SCALE GENOMIC DNA]</scope>
    <source>
        <strain evidence="2">JCM 14162</strain>
    </source>
</reference>
<proteinExistence type="predicted"/>
<dbReference type="Proteomes" id="UP001500713">
    <property type="component" value="Unassembled WGS sequence"/>
</dbReference>